<keyword evidence="1 4" id="KW-0378">Hydrolase</keyword>
<protein>
    <submittedName>
        <fullName evidence="4">Alpha/beta hydrolase</fullName>
    </submittedName>
</protein>
<evidence type="ECO:0000313" key="4">
    <source>
        <dbReference type="EMBL" id="MBE2998852.1"/>
    </source>
</evidence>
<feature type="transmembrane region" description="Helical" evidence="2">
    <location>
        <begin position="77"/>
        <end position="97"/>
    </location>
</feature>
<dbReference type="InterPro" id="IPR029058">
    <property type="entry name" value="AB_hydrolase_fold"/>
</dbReference>
<gene>
    <name evidence="4" type="ORF">IDM40_09060</name>
</gene>
<keyword evidence="2" id="KW-1133">Transmembrane helix</keyword>
<dbReference type="Pfam" id="PF20434">
    <property type="entry name" value="BD-FAE"/>
    <property type="match status" value="1"/>
</dbReference>
<evidence type="ECO:0000313" key="5">
    <source>
        <dbReference type="Proteomes" id="UP000806528"/>
    </source>
</evidence>
<evidence type="ECO:0000259" key="3">
    <source>
        <dbReference type="Pfam" id="PF20434"/>
    </source>
</evidence>
<sequence length="394" mass="41698">MPTAGTVARRTALALAGLTALAGIAAVALVLMPPPTWEAWQYALLALEFSLFAALVAAFGAALALAARPGNTRLRAVLVSANALVLAAALVPSAALWSTARDLGADLSLSDHTAGLSTVADREPTTLTYATVDGTALELDVWEPAEPSAEPLPVVVNVHGGADDLSQSLLPRWDTWLADEGHVVVEADYRFFPEGEWSAPVSDVRCALGWVRDHIAEYGGDPERIALTGQSAGGFLALLAAWAPAEDIPPSCPAPEVDPDAVIAWYTASIGTVDAPPSPWRLRHSPLGGELAATNEHMMGGTVDEVPEEYTASSPVEHVRPGLPPALLLTAGHDLFLDPEDNRRLAARLSGAGVAHRHVELPWTEHMYDLNWGGFASQITRHEIGAFLTEHLHP</sequence>
<dbReference type="PANTHER" id="PTHR48081">
    <property type="entry name" value="AB HYDROLASE SUPERFAMILY PROTEIN C4A8.06C"/>
    <property type="match status" value="1"/>
</dbReference>
<keyword evidence="5" id="KW-1185">Reference proteome</keyword>
<dbReference type="RefSeq" id="WP_193121480.1">
    <property type="nucleotide sequence ID" value="NZ_JADBGI010000006.1"/>
</dbReference>
<dbReference type="Proteomes" id="UP000806528">
    <property type="component" value="Unassembled WGS sequence"/>
</dbReference>
<name>A0ABR9P4T3_9ACTN</name>
<feature type="transmembrane region" description="Helical" evidence="2">
    <location>
        <begin position="39"/>
        <end position="65"/>
    </location>
</feature>
<accession>A0ABR9P4T3</accession>
<keyword evidence="2" id="KW-0472">Membrane</keyword>
<keyword evidence="2" id="KW-0812">Transmembrane</keyword>
<evidence type="ECO:0000256" key="2">
    <source>
        <dbReference type="SAM" id="Phobius"/>
    </source>
</evidence>
<reference evidence="4 5" key="1">
    <citation type="submission" date="2020-09" db="EMBL/GenBank/DDBJ databases">
        <title>Diversity and distribution of actinomycetes associated with coral in the coast of Hainan.</title>
        <authorList>
            <person name="Li F."/>
        </authorList>
    </citation>
    <scope>NUCLEOTIDE SEQUENCE [LARGE SCALE GENOMIC DNA]</scope>
    <source>
        <strain evidence="4 5">HNM0947</strain>
    </source>
</reference>
<dbReference type="GO" id="GO:0016787">
    <property type="term" value="F:hydrolase activity"/>
    <property type="evidence" value="ECO:0007669"/>
    <property type="project" value="UniProtKB-KW"/>
</dbReference>
<comment type="caution">
    <text evidence="4">The sequence shown here is derived from an EMBL/GenBank/DDBJ whole genome shotgun (WGS) entry which is preliminary data.</text>
</comment>
<dbReference type="SUPFAM" id="SSF53474">
    <property type="entry name" value="alpha/beta-Hydrolases"/>
    <property type="match status" value="1"/>
</dbReference>
<evidence type="ECO:0000256" key="1">
    <source>
        <dbReference type="ARBA" id="ARBA00022801"/>
    </source>
</evidence>
<dbReference type="InterPro" id="IPR049492">
    <property type="entry name" value="BD-FAE-like_dom"/>
</dbReference>
<feature type="domain" description="BD-FAE-like" evidence="3">
    <location>
        <begin position="139"/>
        <end position="349"/>
    </location>
</feature>
<dbReference type="Gene3D" id="3.40.50.1820">
    <property type="entry name" value="alpha/beta hydrolase"/>
    <property type="match status" value="1"/>
</dbReference>
<feature type="transmembrane region" description="Helical" evidence="2">
    <location>
        <begin position="12"/>
        <end position="33"/>
    </location>
</feature>
<proteinExistence type="predicted"/>
<organism evidence="4 5">
    <name type="scientific">Nocardiopsis coralli</name>
    <dbReference type="NCBI Taxonomy" id="2772213"/>
    <lineage>
        <taxon>Bacteria</taxon>
        <taxon>Bacillati</taxon>
        <taxon>Actinomycetota</taxon>
        <taxon>Actinomycetes</taxon>
        <taxon>Streptosporangiales</taxon>
        <taxon>Nocardiopsidaceae</taxon>
        <taxon>Nocardiopsis</taxon>
    </lineage>
</organism>
<dbReference type="InterPro" id="IPR050300">
    <property type="entry name" value="GDXG_lipolytic_enzyme"/>
</dbReference>
<dbReference type="EMBL" id="JADBGI010000006">
    <property type="protein sequence ID" value="MBE2998852.1"/>
    <property type="molecule type" value="Genomic_DNA"/>
</dbReference>